<organism evidence="1 2">
    <name type="scientific">Senna tora</name>
    <dbReference type="NCBI Taxonomy" id="362788"/>
    <lineage>
        <taxon>Eukaryota</taxon>
        <taxon>Viridiplantae</taxon>
        <taxon>Streptophyta</taxon>
        <taxon>Embryophyta</taxon>
        <taxon>Tracheophyta</taxon>
        <taxon>Spermatophyta</taxon>
        <taxon>Magnoliopsida</taxon>
        <taxon>eudicotyledons</taxon>
        <taxon>Gunneridae</taxon>
        <taxon>Pentapetalae</taxon>
        <taxon>rosids</taxon>
        <taxon>fabids</taxon>
        <taxon>Fabales</taxon>
        <taxon>Fabaceae</taxon>
        <taxon>Caesalpinioideae</taxon>
        <taxon>Cassia clade</taxon>
        <taxon>Senna</taxon>
    </lineage>
</organism>
<accession>A0A834T3B4</accession>
<evidence type="ECO:0000313" key="2">
    <source>
        <dbReference type="Proteomes" id="UP000634136"/>
    </source>
</evidence>
<gene>
    <name evidence="1" type="ORF">G2W53_034008</name>
</gene>
<dbReference type="Proteomes" id="UP000634136">
    <property type="component" value="Unassembled WGS sequence"/>
</dbReference>
<sequence length="19" mass="2004">MPEALNYSLPNAALGINTD</sequence>
<name>A0A834T3B4_9FABA</name>
<dbReference type="AlphaFoldDB" id="A0A834T3B4"/>
<reference evidence="1" key="1">
    <citation type="submission" date="2020-09" db="EMBL/GenBank/DDBJ databases">
        <title>Genome-Enabled Discovery of Anthraquinone Biosynthesis in Senna tora.</title>
        <authorList>
            <person name="Kang S.-H."/>
            <person name="Pandey R.P."/>
            <person name="Lee C.-M."/>
            <person name="Sim J.-S."/>
            <person name="Jeong J.-T."/>
            <person name="Choi B.-S."/>
            <person name="Jung M."/>
            <person name="Ginzburg D."/>
            <person name="Zhao K."/>
            <person name="Won S.Y."/>
            <person name="Oh T.-J."/>
            <person name="Yu Y."/>
            <person name="Kim N.-H."/>
            <person name="Lee O.R."/>
            <person name="Lee T.-H."/>
            <person name="Bashyal P."/>
            <person name="Kim T.-S."/>
            <person name="Lee W.-H."/>
            <person name="Kawkins C."/>
            <person name="Kim C.-K."/>
            <person name="Kim J.S."/>
            <person name="Ahn B.O."/>
            <person name="Rhee S.Y."/>
            <person name="Sohng J.K."/>
        </authorList>
    </citation>
    <scope>NUCLEOTIDE SEQUENCE</scope>
    <source>
        <tissue evidence="1">Leaf</tissue>
    </source>
</reference>
<proteinExistence type="predicted"/>
<keyword evidence="2" id="KW-1185">Reference proteome</keyword>
<evidence type="ECO:0000313" key="1">
    <source>
        <dbReference type="EMBL" id="KAF7813032.1"/>
    </source>
</evidence>
<dbReference type="EMBL" id="JAAIUW010000010">
    <property type="protein sequence ID" value="KAF7813032.1"/>
    <property type="molecule type" value="Genomic_DNA"/>
</dbReference>
<comment type="caution">
    <text evidence="1">The sequence shown here is derived from an EMBL/GenBank/DDBJ whole genome shotgun (WGS) entry which is preliminary data.</text>
</comment>
<protein>
    <submittedName>
        <fullName evidence="1">Uncharacterized protein</fullName>
    </submittedName>
</protein>